<evidence type="ECO:0000256" key="4">
    <source>
        <dbReference type="ARBA" id="ARBA00022741"/>
    </source>
</evidence>
<dbReference type="GO" id="GO:0043491">
    <property type="term" value="P:phosphatidylinositol 3-kinase/protein kinase B signal transduction"/>
    <property type="evidence" value="ECO:0007669"/>
    <property type="project" value="TreeGrafter"/>
</dbReference>
<name>A0A8T1XBW8_9STRA</name>
<evidence type="ECO:0000256" key="3">
    <source>
        <dbReference type="ARBA" id="ARBA00022679"/>
    </source>
</evidence>
<dbReference type="InterPro" id="IPR035448">
    <property type="entry name" value="PI3Kc"/>
</dbReference>
<comment type="caution">
    <text evidence="10">The sequence shown here is derived from an EMBL/GenBank/DDBJ whole genome shotgun (WGS) entry which is preliminary data.</text>
</comment>
<accession>A0A8T1XBW8</accession>
<dbReference type="GO" id="GO:0032060">
    <property type="term" value="P:bleb assembly"/>
    <property type="evidence" value="ECO:0007669"/>
    <property type="project" value="UniProtKB-ARBA"/>
</dbReference>
<evidence type="ECO:0000313" key="10">
    <source>
        <dbReference type="EMBL" id="KAG7400890.1"/>
    </source>
</evidence>
<evidence type="ECO:0000256" key="1">
    <source>
        <dbReference type="ARBA" id="ARBA00001498"/>
    </source>
</evidence>
<dbReference type="GO" id="GO:0005942">
    <property type="term" value="C:phosphatidylinositol 3-kinase complex"/>
    <property type="evidence" value="ECO:0007669"/>
    <property type="project" value="TreeGrafter"/>
</dbReference>
<dbReference type="EMBL" id="JAGDFL010000022">
    <property type="protein sequence ID" value="KAG7400890.1"/>
    <property type="molecule type" value="Genomic_DNA"/>
</dbReference>
<keyword evidence="3" id="KW-0808">Transferase</keyword>
<feature type="region of interest" description="Disordered" evidence="7">
    <location>
        <begin position="17"/>
        <end position="45"/>
    </location>
</feature>
<keyword evidence="5" id="KW-0418">Kinase</keyword>
<reference evidence="10" key="1">
    <citation type="submission" date="2021-02" db="EMBL/GenBank/DDBJ databases">
        <authorList>
            <person name="Palmer J.M."/>
        </authorList>
    </citation>
    <scope>NUCLEOTIDE SEQUENCE</scope>
    <source>
        <strain evidence="10">SCRP23</strain>
    </source>
</reference>
<dbReference type="GO" id="GO:0016477">
    <property type="term" value="P:cell migration"/>
    <property type="evidence" value="ECO:0007669"/>
    <property type="project" value="TreeGrafter"/>
</dbReference>
<keyword evidence="4" id="KW-0547">Nucleotide-binding</keyword>
<keyword evidence="11" id="KW-1185">Reference proteome</keyword>
<feature type="domain" description="PI3K/PI4K catalytic" evidence="8">
    <location>
        <begin position="656"/>
        <end position="1001"/>
    </location>
</feature>
<dbReference type="PROSITE" id="PS51545">
    <property type="entry name" value="PIK_HELICAL"/>
    <property type="match status" value="1"/>
</dbReference>
<sequence length="1013" mass="113456">MSDVVHLDELKLAVGDAKTASDQASAGPEEARQADVAATTPRGPEKENKWKLAFRQLMFMKRMNMQFNDRTKNEIELRQQNISPTSLICSVPYFNGFSAEDIKALVAASRRESLRPGETMLLNRGNADALQKGKFYIVSSGHLALAKAAVPRAVALKQSELYPQLRLGIGDYFCVHAASEMKVIAMELAECLVIPMKKIVELNAASGTLITTEKRDLTPEASEMESFKKWALQFSLIREKGELPTAEPGGFANCSVKTFCKDHFPNITPENELDHTLEYMKTALTSIFSARKVRIYAIDKASGNLVIKFSDEKLSKRSVDIASSTGKHILTKEGAVYIADAQELLGADVDENDVAREFLKQPSAGTLEITLECSGSWPQSFEFSSLSKKKKSIAFRASIFFNAEAGGRKSGTNEPHSLASLPVEKQKLLQRLRRDPLVEISTEDRQFIWSSRLVLMEDSALLPAYLLSVDWGNREQVLETYRLLLHWRQPTYLQALQLLSPLYSDPKVRAYAVRCMHALPDHRLQLYLLQLVQALKNERYHDSALARFLLMRALTNPAQIGYLLYWFLKAETHNYQTAERFELISSQYLQLCGSYKLEIRQSVYVMKKLEEIAGIVKGESSGTARKEKLHDALRAVVLPETFQLPLQPRSYCTKIIVESCRVMESKKRPLFLQLESAKAQHGRPYVIFKAGDDLRQDQLVLQILRVMDDLWREAGLELCLLPYACISTGDEIGMIEVVGDSETLASIIYARHAKSSTKIGRKLKAAADALVKDGVFSDWLFKNLGSPVKTRKSSDELALDAVSPNIPTADAEPSSPSKAAPSISACFPLSPRRMMARKKSTASRDQEITENFVRSCAGYCVATYVLGIGDRHNDNIMLQRSGKFFHIDFGHFLGHFKSKLGVKRERAPFVFTPSMLDTMGGKKSENYQQFQTLACDAFQVLRTNSNLLITLLVLALTCGIPELTSVNNIKWVHKTLMLELPDDEAREAFKKLINVALNTTTTKLNDAVHLMAH</sequence>
<gene>
    <name evidence="10" type="primary">PIK3CG_3</name>
    <name evidence="10" type="ORF">PHYBOEH_004102</name>
</gene>
<evidence type="ECO:0000256" key="6">
    <source>
        <dbReference type="ARBA" id="ARBA00022840"/>
    </source>
</evidence>
<dbReference type="PANTHER" id="PTHR10048">
    <property type="entry name" value="PHOSPHATIDYLINOSITOL KINASE"/>
    <property type="match status" value="1"/>
</dbReference>
<dbReference type="SMART" id="SM00145">
    <property type="entry name" value="PI3Ka"/>
    <property type="match status" value="1"/>
</dbReference>
<dbReference type="GO" id="GO:0016303">
    <property type="term" value="F:1-phosphatidylinositol-3-kinase activity"/>
    <property type="evidence" value="ECO:0007669"/>
    <property type="project" value="UniProtKB-EC"/>
</dbReference>
<dbReference type="InterPro" id="IPR000403">
    <property type="entry name" value="PI3/4_kinase_cat_dom"/>
</dbReference>
<dbReference type="FunFam" id="3.30.1010.10:FF:000008">
    <property type="entry name" value="Phosphatidylinositol 4,5-bisphosphate 3-kinase catalytic subunit gamma"/>
    <property type="match status" value="1"/>
</dbReference>
<dbReference type="GO" id="GO:0035005">
    <property type="term" value="F:1-phosphatidylinositol-4-phosphate 3-kinase activity"/>
    <property type="evidence" value="ECO:0007669"/>
    <property type="project" value="TreeGrafter"/>
</dbReference>
<dbReference type="SMART" id="SM00146">
    <property type="entry name" value="PI3Kc"/>
    <property type="match status" value="1"/>
</dbReference>
<dbReference type="GO" id="GO:0005524">
    <property type="term" value="F:ATP binding"/>
    <property type="evidence" value="ECO:0007669"/>
    <property type="project" value="UniProtKB-KW"/>
</dbReference>
<dbReference type="OrthoDB" id="67688at2759"/>
<dbReference type="GO" id="GO:0050920">
    <property type="term" value="P:regulation of chemotaxis"/>
    <property type="evidence" value="ECO:0007669"/>
    <property type="project" value="UniProtKB-ARBA"/>
</dbReference>
<evidence type="ECO:0000259" key="9">
    <source>
        <dbReference type="PROSITE" id="PS51545"/>
    </source>
</evidence>
<evidence type="ECO:0000256" key="2">
    <source>
        <dbReference type="ARBA" id="ARBA00012073"/>
    </source>
</evidence>
<dbReference type="PROSITE" id="PS00916">
    <property type="entry name" value="PI3_4_KINASE_2"/>
    <property type="match status" value="1"/>
</dbReference>
<protein>
    <recommendedName>
        <fullName evidence="2">phosphatidylinositol 3-kinase</fullName>
        <ecNumber evidence="2">2.7.1.137</ecNumber>
    </recommendedName>
</protein>
<dbReference type="Pfam" id="PF00454">
    <property type="entry name" value="PI3_PI4_kinase"/>
    <property type="match status" value="1"/>
</dbReference>
<organism evidence="10 11">
    <name type="scientific">Phytophthora boehmeriae</name>
    <dbReference type="NCBI Taxonomy" id="109152"/>
    <lineage>
        <taxon>Eukaryota</taxon>
        <taxon>Sar</taxon>
        <taxon>Stramenopiles</taxon>
        <taxon>Oomycota</taxon>
        <taxon>Peronosporomycetes</taxon>
        <taxon>Peronosporales</taxon>
        <taxon>Peronosporaceae</taxon>
        <taxon>Phytophthora</taxon>
    </lineage>
</organism>
<dbReference type="InterPro" id="IPR015433">
    <property type="entry name" value="PI3/4_kinase"/>
</dbReference>
<dbReference type="FunFam" id="1.10.1070.11:FF:000001">
    <property type="entry name" value="Phosphatidylinositol 4,5-bisphosphate 3-kinase catalytic subunit"/>
    <property type="match status" value="1"/>
</dbReference>
<dbReference type="PANTHER" id="PTHR10048:SF14">
    <property type="entry name" value="LD28067P"/>
    <property type="match status" value="1"/>
</dbReference>
<dbReference type="Pfam" id="PF00613">
    <property type="entry name" value="PI3Ka"/>
    <property type="match status" value="1"/>
</dbReference>
<evidence type="ECO:0000313" key="11">
    <source>
        <dbReference type="Proteomes" id="UP000693981"/>
    </source>
</evidence>
<dbReference type="GO" id="GO:0005886">
    <property type="term" value="C:plasma membrane"/>
    <property type="evidence" value="ECO:0007669"/>
    <property type="project" value="TreeGrafter"/>
</dbReference>
<dbReference type="CDD" id="cd00038">
    <property type="entry name" value="CAP_ED"/>
    <property type="match status" value="1"/>
</dbReference>
<dbReference type="CDD" id="cd00891">
    <property type="entry name" value="PI3Kc"/>
    <property type="match status" value="1"/>
</dbReference>
<evidence type="ECO:0000259" key="8">
    <source>
        <dbReference type="PROSITE" id="PS50290"/>
    </source>
</evidence>
<dbReference type="InterPro" id="IPR000595">
    <property type="entry name" value="cNMP-bd_dom"/>
</dbReference>
<dbReference type="PROSITE" id="PS00915">
    <property type="entry name" value="PI3_4_KINASE_1"/>
    <property type="match status" value="1"/>
</dbReference>
<feature type="domain" description="PIK helical" evidence="9">
    <location>
        <begin position="414"/>
        <end position="591"/>
    </location>
</feature>
<dbReference type="InterPro" id="IPR018936">
    <property type="entry name" value="PI3/4_kinase_CS"/>
</dbReference>
<comment type="catalytic activity">
    <reaction evidence="1">
        <text>a 1,2-diacyl-sn-glycero-3-phospho-(1D-myo-inositol) + ATP = a 1,2-diacyl-sn-glycero-3-phospho-(1D-myo-inositol-3-phosphate) + ADP + H(+)</text>
        <dbReference type="Rhea" id="RHEA:12709"/>
        <dbReference type="ChEBI" id="CHEBI:15378"/>
        <dbReference type="ChEBI" id="CHEBI:30616"/>
        <dbReference type="ChEBI" id="CHEBI:57880"/>
        <dbReference type="ChEBI" id="CHEBI:58088"/>
        <dbReference type="ChEBI" id="CHEBI:456216"/>
        <dbReference type="EC" id="2.7.1.137"/>
    </reaction>
</comment>
<keyword evidence="6" id="KW-0067">ATP-binding</keyword>
<dbReference type="Proteomes" id="UP000693981">
    <property type="component" value="Unassembled WGS sequence"/>
</dbReference>
<dbReference type="AlphaFoldDB" id="A0A8T1XBW8"/>
<dbReference type="GO" id="GO:0005737">
    <property type="term" value="C:cytoplasm"/>
    <property type="evidence" value="ECO:0007669"/>
    <property type="project" value="TreeGrafter"/>
</dbReference>
<evidence type="ECO:0000256" key="7">
    <source>
        <dbReference type="SAM" id="MobiDB-lite"/>
    </source>
</evidence>
<dbReference type="InterPro" id="IPR001263">
    <property type="entry name" value="PI3K_accessory_dom"/>
</dbReference>
<dbReference type="GO" id="GO:0048015">
    <property type="term" value="P:phosphatidylinositol-mediated signaling"/>
    <property type="evidence" value="ECO:0007669"/>
    <property type="project" value="TreeGrafter"/>
</dbReference>
<evidence type="ECO:0000256" key="5">
    <source>
        <dbReference type="ARBA" id="ARBA00022777"/>
    </source>
</evidence>
<dbReference type="EC" id="2.7.1.137" evidence="2"/>
<proteinExistence type="predicted"/>
<dbReference type="PROSITE" id="PS50290">
    <property type="entry name" value="PI3_4_KINASE_3"/>
    <property type="match status" value="1"/>
</dbReference>